<evidence type="ECO:0000313" key="2">
    <source>
        <dbReference type="Proteomes" id="UP000195440"/>
    </source>
</evidence>
<dbReference type="EMBL" id="LOHF01000014">
    <property type="protein sequence ID" value="OUM72680.1"/>
    <property type="molecule type" value="Genomic_DNA"/>
</dbReference>
<name>A0A1Y3NYL3_9PSED</name>
<protein>
    <submittedName>
        <fullName evidence="1">Uncharacterized protein</fullName>
    </submittedName>
</protein>
<dbReference type="AlphaFoldDB" id="A0A1Y3NYL3"/>
<dbReference type="OrthoDB" id="6884932at2"/>
<dbReference type="Proteomes" id="UP000195440">
    <property type="component" value="Unassembled WGS sequence"/>
</dbReference>
<proteinExistence type="predicted"/>
<sequence>MFDRRVASTMKSDILASTLYAQLAADKKISRVSDYSCWRQTYLDAMTTFGWQLRTSKAYNHTPDSSAAFDVWTLINDVFAETKVIGLPDTARDYVALASPLLARISPCERSASTSGQQSIALFSGQFQVSFVSTESILHSVMVSFNTTQPLDDDPLLMSLDPTLIVGAIDVMFFSAELLDIHYEMYRDAFESALAERKKALTARVGEEP</sequence>
<comment type="caution">
    <text evidence="1">The sequence shown here is derived from an EMBL/GenBank/DDBJ whole genome shotgun (WGS) entry which is preliminary data.</text>
</comment>
<dbReference type="RefSeq" id="WP_087269685.1">
    <property type="nucleotide sequence ID" value="NZ_JBJGBV010000018.1"/>
</dbReference>
<gene>
    <name evidence="1" type="ORF">AUC60_16390</name>
</gene>
<reference evidence="1 2" key="1">
    <citation type="journal article" date="2017" name="Syst. Appl. Microbiol.">
        <title>Pseudomonas caspiana sp. nov., a citrus pathogen in the Pseudomonas syringae phylogenetic group.</title>
        <authorList>
            <person name="Busquets A."/>
            <person name="Gomila M."/>
            <person name="Beiki F."/>
            <person name="Mulet M."/>
            <person name="Rahimian H."/>
            <person name="Garcia-Valdes E."/>
            <person name="Lalucat J."/>
        </authorList>
    </citation>
    <scope>NUCLEOTIDE SEQUENCE [LARGE SCALE GENOMIC DNA]</scope>
    <source>
        <strain evidence="1 2">FBF102</strain>
    </source>
</reference>
<organism evidence="1 2">
    <name type="scientific">Pseudomonas caspiana</name>
    <dbReference type="NCBI Taxonomy" id="1451454"/>
    <lineage>
        <taxon>Bacteria</taxon>
        <taxon>Pseudomonadati</taxon>
        <taxon>Pseudomonadota</taxon>
        <taxon>Gammaproteobacteria</taxon>
        <taxon>Pseudomonadales</taxon>
        <taxon>Pseudomonadaceae</taxon>
        <taxon>Pseudomonas</taxon>
    </lineage>
</organism>
<accession>A0A1Y3NYL3</accession>
<keyword evidence="2" id="KW-1185">Reference proteome</keyword>
<evidence type="ECO:0000313" key="1">
    <source>
        <dbReference type="EMBL" id="OUM72680.1"/>
    </source>
</evidence>